<dbReference type="PROSITE" id="PS00217">
    <property type="entry name" value="SUGAR_TRANSPORT_2"/>
    <property type="match status" value="1"/>
</dbReference>
<evidence type="ECO:0000256" key="1">
    <source>
        <dbReference type="ARBA" id="ARBA00004141"/>
    </source>
</evidence>
<feature type="transmembrane region" description="Helical" evidence="5">
    <location>
        <begin position="66"/>
        <end position="83"/>
    </location>
</feature>
<dbReference type="AlphaFoldDB" id="A0AAW8JH64"/>
<keyword evidence="2 5" id="KW-0812">Transmembrane</keyword>
<feature type="domain" description="Major facilitator superfamily (MFS) profile" evidence="6">
    <location>
        <begin position="24"/>
        <end position="409"/>
    </location>
</feature>
<feature type="transmembrane region" description="Helical" evidence="5">
    <location>
        <begin position="119"/>
        <end position="140"/>
    </location>
</feature>
<dbReference type="SUPFAM" id="SSF103473">
    <property type="entry name" value="MFS general substrate transporter"/>
    <property type="match status" value="1"/>
</dbReference>
<feature type="transmembrane region" description="Helical" evidence="5">
    <location>
        <begin position="90"/>
        <end position="113"/>
    </location>
</feature>
<evidence type="ECO:0000313" key="8">
    <source>
        <dbReference type="Proteomes" id="UP001243195"/>
    </source>
</evidence>
<comment type="subcellular location">
    <subcellularLocation>
        <location evidence="1">Membrane</location>
        <topology evidence="1">Multi-pass membrane protein</topology>
    </subcellularLocation>
</comment>
<feature type="transmembrane region" description="Helical" evidence="5">
    <location>
        <begin position="266"/>
        <end position="285"/>
    </location>
</feature>
<reference evidence="7" key="1">
    <citation type="submission" date="2023-08" db="EMBL/GenBank/DDBJ databases">
        <title>Emergence of clinically-relevant ST2 carbapenem-resistant Acinetobacter baumannii strains in hospital sewages in Zhejiang, East of China.</title>
        <authorList>
            <person name="Kaichao C."/>
            <person name="Zhang R."/>
        </authorList>
    </citation>
    <scope>NUCLEOTIDE SEQUENCE</scope>
    <source>
        <strain evidence="7">M-SY-60</strain>
    </source>
</reference>
<name>A0AAW8JH64_9GAMM</name>
<feature type="transmembrane region" description="Helical" evidence="5">
    <location>
        <begin position="297"/>
        <end position="315"/>
    </location>
</feature>
<dbReference type="Pfam" id="PF06779">
    <property type="entry name" value="MFS_4"/>
    <property type="match status" value="1"/>
</dbReference>
<feature type="transmembrane region" description="Helical" evidence="5">
    <location>
        <begin position="152"/>
        <end position="174"/>
    </location>
</feature>
<dbReference type="InterPro" id="IPR010645">
    <property type="entry name" value="MFS_4"/>
</dbReference>
<organism evidence="7 8">
    <name type="scientific">Acinetobacter gerneri</name>
    <dbReference type="NCBI Taxonomy" id="202952"/>
    <lineage>
        <taxon>Bacteria</taxon>
        <taxon>Pseudomonadati</taxon>
        <taxon>Pseudomonadota</taxon>
        <taxon>Gammaproteobacteria</taxon>
        <taxon>Moraxellales</taxon>
        <taxon>Moraxellaceae</taxon>
        <taxon>Acinetobacter</taxon>
    </lineage>
</organism>
<feature type="transmembrane region" description="Helical" evidence="5">
    <location>
        <begin position="180"/>
        <end position="199"/>
    </location>
</feature>
<evidence type="ECO:0000313" key="7">
    <source>
        <dbReference type="EMBL" id="MDQ9070505.1"/>
    </source>
</evidence>
<evidence type="ECO:0000256" key="2">
    <source>
        <dbReference type="ARBA" id="ARBA00022692"/>
    </source>
</evidence>
<dbReference type="RefSeq" id="WP_308955081.1">
    <property type="nucleotide sequence ID" value="NZ_JAVICY010000003.1"/>
</dbReference>
<evidence type="ECO:0000256" key="3">
    <source>
        <dbReference type="ARBA" id="ARBA00022989"/>
    </source>
</evidence>
<feature type="transmembrane region" description="Helical" evidence="5">
    <location>
        <begin position="23"/>
        <end position="46"/>
    </location>
</feature>
<dbReference type="InterPro" id="IPR036259">
    <property type="entry name" value="MFS_trans_sf"/>
</dbReference>
<sequence>MTGSTLEQQPLNHTDQSKQIKQYILAAILALATVHSLGRFAFTPLLPYFISDELFSISQGADLATSNYLGYLLGALAAIFFSTPQQLKKFLLVSLVINTCMTIAQCFIADFQWVLLLRLLNGITNGIVFVLAPALVLEWLHEKGKSNLSGLVYFGVSGGLILSGILVSAFADMFRAQSRWIPIAIAAIPMTIYSLYYLAKIQLQPNPHLVDTTKTEASANTKTKTALFDRNSTPLFLAYIGAGLGYILPMTFLPTLSHSVLHEGSFIANNIWVITSLSSLIFTVFWNQIGAKFGDRFAISLSYWVQGFGVLAVLIFPNTFGILICAIFVGSGFLGSVMCTQRLARYFQPHQGPKLSAAMITIYAGAQLFGPGLAKWMMQNGASLTQSFLIGLIAFIWGIIWMLFVPKTKKVQ</sequence>
<dbReference type="GO" id="GO:0005886">
    <property type="term" value="C:plasma membrane"/>
    <property type="evidence" value="ECO:0007669"/>
    <property type="project" value="TreeGrafter"/>
</dbReference>
<feature type="transmembrane region" description="Helical" evidence="5">
    <location>
        <begin position="386"/>
        <end position="405"/>
    </location>
</feature>
<feature type="transmembrane region" description="Helical" evidence="5">
    <location>
        <begin position="321"/>
        <end position="343"/>
    </location>
</feature>
<feature type="transmembrane region" description="Helical" evidence="5">
    <location>
        <begin position="355"/>
        <end position="374"/>
    </location>
</feature>
<accession>A0AAW8JH64</accession>
<dbReference type="Proteomes" id="UP001243195">
    <property type="component" value="Unassembled WGS sequence"/>
</dbReference>
<keyword evidence="3 5" id="KW-1133">Transmembrane helix</keyword>
<evidence type="ECO:0000259" key="6">
    <source>
        <dbReference type="PROSITE" id="PS50850"/>
    </source>
</evidence>
<dbReference type="EMBL" id="JAVIDA010000003">
    <property type="protein sequence ID" value="MDQ9070505.1"/>
    <property type="molecule type" value="Genomic_DNA"/>
</dbReference>
<evidence type="ECO:0000256" key="4">
    <source>
        <dbReference type="ARBA" id="ARBA00023136"/>
    </source>
</evidence>
<dbReference type="GO" id="GO:0022857">
    <property type="term" value="F:transmembrane transporter activity"/>
    <property type="evidence" value="ECO:0007669"/>
    <property type="project" value="InterPro"/>
</dbReference>
<keyword evidence="4 5" id="KW-0472">Membrane</keyword>
<dbReference type="Gene3D" id="1.20.1250.20">
    <property type="entry name" value="MFS general substrate transporter like domains"/>
    <property type="match status" value="2"/>
</dbReference>
<dbReference type="InterPro" id="IPR020846">
    <property type="entry name" value="MFS_dom"/>
</dbReference>
<feature type="transmembrane region" description="Helical" evidence="5">
    <location>
        <begin position="234"/>
        <end position="254"/>
    </location>
</feature>
<comment type="caution">
    <text evidence="7">The sequence shown here is derived from an EMBL/GenBank/DDBJ whole genome shotgun (WGS) entry which is preliminary data.</text>
</comment>
<dbReference type="PANTHER" id="PTHR23537">
    <property type="match status" value="1"/>
</dbReference>
<dbReference type="InterPro" id="IPR005829">
    <property type="entry name" value="Sugar_transporter_CS"/>
</dbReference>
<evidence type="ECO:0000256" key="5">
    <source>
        <dbReference type="SAM" id="Phobius"/>
    </source>
</evidence>
<proteinExistence type="predicted"/>
<gene>
    <name evidence="7" type="ORF">RFH51_03390</name>
</gene>
<dbReference type="PROSITE" id="PS50850">
    <property type="entry name" value="MFS"/>
    <property type="match status" value="1"/>
</dbReference>
<protein>
    <submittedName>
        <fullName evidence="7">YbfB/YjiJ family MFS transporter</fullName>
    </submittedName>
</protein>
<dbReference type="PANTHER" id="PTHR23537:SF1">
    <property type="entry name" value="SUGAR TRANSPORTER"/>
    <property type="match status" value="1"/>
</dbReference>